<dbReference type="Gene3D" id="3.10.520.10">
    <property type="entry name" value="ApbE-like domains"/>
    <property type="match status" value="1"/>
</dbReference>
<keyword evidence="6" id="KW-0479">Metal-binding</keyword>
<evidence type="ECO:0000313" key="12">
    <source>
        <dbReference type="EMBL" id="ADB37551.1"/>
    </source>
</evidence>
<dbReference type="PANTHER" id="PTHR30040">
    <property type="entry name" value="THIAMINE BIOSYNTHESIS LIPOPROTEIN APBE"/>
    <property type="match status" value="1"/>
</dbReference>
<accession>D2QNU5</accession>
<name>D2QNU5_SPILD</name>
<evidence type="ECO:0000256" key="8">
    <source>
        <dbReference type="ARBA" id="ARBA00022842"/>
    </source>
</evidence>
<keyword evidence="8" id="KW-0460">Magnesium</keyword>
<evidence type="ECO:0000256" key="10">
    <source>
        <dbReference type="ARBA" id="ARBA00048540"/>
    </source>
</evidence>
<dbReference type="InterPro" id="IPR024932">
    <property type="entry name" value="ApbE"/>
</dbReference>
<gene>
    <name evidence="12" type="ordered locus">Slin_1501</name>
</gene>
<evidence type="ECO:0000256" key="11">
    <source>
        <dbReference type="SAM" id="SignalP"/>
    </source>
</evidence>
<protein>
    <recommendedName>
        <fullName evidence="3">FAD:protein FMN transferase</fullName>
        <ecNumber evidence="2">2.7.1.180</ecNumber>
    </recommendedName>
    <alternativeName>
        <fullName evidence="9">Flavin transferase</fullName>
    </alternativeName>
</protein>
<dbReference type="GO" id="GO:0016740">
    <property type="term" value="F:transferase activity"/>
    <property type="evidence" value="ECO:0007669"/>
    <property type="project" value="UniProtKB-KW"/>
</dbReference>
<dbReference type="STRING" id="504472.Slin_1501"/>
<dbReference type="KEGG" id="sli:Slin_1501"/>
<dbReference type="EC" id="2.7.1.180" evidence="2"/>
<feature type="signal peptide" evidence="11">
    <location>
        <begin position="1"/>
        <end position="21"/>
    </location>
</feature>
<dbReference type="Gene3D" id="2.60.40.4070">
    <property type="match status" value="1"/>
</dbReference>
<evidence type="ECO:0000256" key="4">
    <source>
        <dbReference type="ARBA" id="ARBA00022630"/>
    </source>
</evidence>
<dbReference type="AlphaFoldDB" id="D2QNU5"/>
<evidence type="ECO:0000256" key="6">
    <source>
        <dbReference type="ARBA" id="ARBA00022723"/>
    </source>
</evidence>
<sequence length="509" mass="54973">MTLVKIGMAGLSLMAPALTTAAPSPSAGMYISQLENVLGTSLAIKAIAPSLAAARQAEQAALTEIERLSQILSSYRPESEFNRWQATDNVTTRVSADLFAVLAQFDAWFDRTAGAINAGAEAISQVWQRAATTGTLPAKADLTQAINNAQQPHWQLDPTRQTATRLSQTPLRLHTFAKSYVLERAAEAALSVADVQGVALNGGGDLVVRGNWAEPVGVANPHADAENHALLSRFAVQNGAVATSGNYRRGVQLGSDWFSHIVDPRTGQPASTIASATVVHPDAVTAGALATTFSILTPAESQALASTIPDTEFFIVTNTGQQHSSPGWESTATPATPVSTDLTTAHLMHVAPTKDKLWNPDQEVLISLELPQFPGRSHRPFVAIWVEDEKGNPVRNLALWYNKPRWLPELRDWYAQRRNPDFEAASASVTSATRSPGAYTLSWDGKDNAGQFVKQGNYTVFIEAAREHGTYQLIKQEMDFNGKPKQLSLPGNVEITTAALDYRKKSDAR</sequence>
<dbReference type="RefSeq" id="WP_012926102.1">
    <property type="nucleotide sequence ID" value="NC_013730.1"/>
</dbReference>
<evidence type="ECO:0000256" key="3">
    <source>
        <dbReference type="ARBA" id="ARBA00016337"/>
    </source>
</evidence>
<evidence type="ECO:0000256" key="5">
    <source>
        <dbReference type="ARBA" id="ARBA00022679"/>
    </source>
</evidence>
<dbReference type="InterPro" id="IPR003374">
    <property type="entry name" value="ApbE-like_sf"/>
</dbReference>
<organism evidence="12 13">
    <name type="scientific">Spirosoma linguale (strain ATCC 33905 / DSM 74 / LMG 10896 / Claus 1)</name>
    <dbReference type="NCBI Taxonomy" id="504472"/>
    <lineage>
        <taxon>Bacteria</taxon>
        <taxon>Pseudomonadati</taxon>
        <taxon>Bacteroidota</taxon>
        <taxon>Cytophagia</taxon>
        <taxon>Cytophagales</taxon>
        <taxon>Cytophagaceae</taxon>
        <taxon>Spirosoma</taxon>
    </lineage>
</organism>
<evidence type="ECO:0000256" key="1">
    <source>
        <dbReference type="ARBA" id="ARBA00001946"/>
    </source>
</evidence>
<dbReference type="PANTHER" id="PTHR30040:SF2">
    <property type="entry name" value="FAD:PROTEIN FMN TRANSFERASE"/>
    <property type="match status" value="1"/>
</dbReference>
<keyword evidence="11" id="KW-0732">Signal</keyword>
<dbReference type="GO" id="GO:0046872">
    <property type="term" value="F:metal ion binding"/>
    <property type="evidence" value="ECO:0007669"/>
    <property type="project" value="UniProtKB-KW"/>
</dbReference>
<reference evidence="12 13" key="1">
    <citation type="journal article" date="2010" name="Stand. Genomic Sci.">
        <title>Complete genome sequence of Spirosoma linguale type strain (1).</title>
        <authorList>
            <person name="Lail K."/>
            <person name="Sikorski J."/>
            <person name="Saunders E."/>
            <person name="Lapidus A."/>
            <person name="Glavina Del Rio T."/>
            <person name="Copeland A."/>
            <person name="Tice H."/>
            <person name="Cheng J.-F."/>
            <person name="Lucas S."/>
            <person name="Nolan M."/>
            <person name="Bruce D."/>
            <person name="Goodwin L."/>
            <person name="Pitluck S."/>
            <person name="Ivanova N."/>
            <person name="Mavromatis K."/>
            <person name="Ovchinnikova G."/>
            <person name="Pati A."/>
            <person name="Chen A."/>
            <person name="Palaniappan K."/>
            <person name="Land M."/>
            <person name="Hauser L."/>
            <person name="Chang Y.-J."/>
            <person name="Jeffries C.D."/>
            <person name="Chain P."/>
            <person name="Brettin T."/>
            <person name="Detter J.C."/>
            <person name="Schuetze A."/>
            <person name="Rohde M."/>
            <person name="Tindall B.J."/>
            <person name="Goeker M."/>
            <person name="Bristow J."/>
            <person name="Eisen J.A."/>
            <person name="Markowitz V."/>
            <person name="Hugenholtz P."/>
            <person name="Kyrpides N.C."/>
            <person name="Klenk H.-P."/>
            <person name="Chen F."/>
        </authorList>
    </citation>
    <scope>NUCLEOTIDE SEQUENCE [LARGE SCALE GENOMIC DNA]</scope>
    <source>
        <strain evidence="13">ATCC 33905 / DSM 74 / LMG 10896 / Claus 1</strain>
    </source>
</reference>
<comment type="catalytic activity">
    <reaction evidence="10">
        <text>L-threonyl-[protein] + FAD = FMN-L-threonyl-[protein] + AMP + H(+)</text>
        <dbReference type="Rhea" id="RHEA:36847"/>
        <dbReference type="Rhea" id="RHEA-COMP:11060"/>
        <dbReference type="Rhea" id="RHEA-COMP:11061"/>
        <dbReference type="ChEBI" id="CHEBI:15378"/>
        <dbReference type="ChEBI" id="CHEBI:30013"/>
        <dbReference type="ChEBI" id="CHEBI:57692"/>
        <dbReference type="ChEBI" id="CHEBI:74257"/>
        <dbReference type="ChEBI" id="CHEBI:456215"/>
        <dbReference type="EC" id="2.7.1.180"/>
    </reaction>
</comment>
<dbReference type="HOGENOM" id="CLU_038822_0_0_10"/>
<dbReference type="Proteomes" id="UP000002028">
    <property type="component" value="Chromosome"/>
</dbReference>
<dbReference type="SUPFAM" id="SSF143631">
    <property type="entry name" value="ApbE-like"/>
    <property type="match status" value="1"/>
</dbReference>
<keyword evidence="7" id="KW-0274">FAD</keyword>
<dbReference type="eggNOG" id="COG3656">
    <property type="taxonomic scope" value="Bacteria"/>
</dbReference>
<dbReference type="eggNOG" id="COG1477">
    <property type="taxonomic scope" value="Bacteria"/>
</dbReference>
<feature type="chain" id="PRO_5003034043" description="FAD:protein FMN transferase" evidence="11">
    <location>
        <begin position="22"/>
        <end position="509"/>
    </location>
</feature>
<evidence type="ECO:0000313" key="13">
    <source>
        <dbReference type="Proteomes" id="UP000002028"/>
    </source>
</evidence>
<proteinExistence type="predicted"/>
<dbReference type="InterPro" id="IPR014469">
    <property type="entry name" value="DUF2271"/>
</dbReference>
<comment type="cofactor">
    <cofactor evidence="1">
        <name>Mg(2+)</name>
        <dbReference type="ChEBI" id="CHEBI:18420"/>
    </cofactor>
</comment>
<keyword evidence="12" id="KW-0449">Lipoprotein</keyword>
<keyword evidence="4" id="KW-0285">Flavoprotein</keyword>
<dbReference type="Pfam" id="PF02424">
    <property type="entry name" value="ApbE"/>
    <property type="match status" value="1"/>
</dbReference>
<keyword evidence="5" id="KW-0808">Transferase</keyword>
<evidence type="ECO:0000256" key="9">
    <source>
        <dbReference type="ARBA" id="ARBA00031306"/>
    </source>
</evidence>
<dbReference type="Pfam" id="PF10029">
    <property type="entry name" value="DUF2271"/>
    <property type="match status" value="1"/>
</dbReference>
<evidence type="ECO:0000256" key="2">
    <source>
        <dbReference type="ARBA" id="ARBA00011955"/>
    </source>
</evidence>
<keyword evidence="13" id="KW-1185">Reference proteome</keyword>
<dbReference type="EMBL" id="CP001769">
    <property type="protein sequence ID" value="ADB37551.1"/>
    <property type="molecule type" value="Genomic_DNA"/>
</dbReference>
<evidence type="ECO:0000256" key="7">
    <source>
        <dbReference type="ARBA" id="ARBA00022827"/>
    </source>
</evidence>